<feature type="region of interest" description="Disordered" evidence="4">
    <location>
        <begin position="1"/>
        <end position="22"/>
    </location>
</feature>
<dbReference type="InterPro" id="IPR045864">
    <property type="entry name" value="aa-tRNA-synth_II/BPL/LPL"/>
</dbReference>
<evidence type="ECO:0000313" key="6">
    <source>
        <dbReference type="EMBL" id="OHV21625.1"/>
    </source>
</evidence>
<dbReference type="PANTHER" id="PTHR12835">
    <property type="entry name" value="BIOTIN PROTEIN LIGASE"/>
    <property type="match status" value="1"/>
</dbReference>
<gene>
    <name evidence="6" type="ORF">BBK14_26235</name>
</gene>
<dbReference type="Gene3D" id="3.30.930.10">
    <property type="entry name" value="Bira Bifunctional Protein, Domain 2"/>
    <property type="match status" value="1"/>
</dbReference>
<feature type="domain" description="BPL/LPL catalytic" evidence="5">
    <location>
        <begin position="46"/>
        <end position="230"/>
    </location>
</feature>
<evidence type="ECO:0000256" key="4">
    <source>
        <dbReference type="SAM" id="MobiDB-lite"/>
    </source>
</evidence>
<organism evidence="6 7">
    <name type="scientific">Parafrankia soli</name>
    <dbReference type="NCBI Taxonomy" id="2599596"/>
    <lineage>
        <taxon>Bacteria</taxon>
        <taxon>Bacillati</taxon>
        <taxon>Actinomycetota</taxon>
        <taxon>Actinomycetes</taxon>
        <taxon>Frankiales</taxon>
        <taxon>Frankiaceae</taxon>
        <taxon>Parafrankia</taxon>
    </lineage>
</organism>
<accession>A0A1S1PL65</accession>
<evidence type="ECO:0000256" key="2">
    <source>
        <dbReference type="ARBA" id="ARBA00023267"/>
    </source>
</evidence>
<dbReference type="InterPro" id="IPR004143">
    <property type="entry name" value="BPL_LPL_catalytic"/>
</dbReference>
<dbReference type="CDD" id="cd16442">
    <property type="entry name" value="BPL"/>
    <property type="match status" value="1"/>
</dbReference>
<dbReference type="NCBIfam" id="TIGR00121">
    <property type="entry name" value="birA_ligase"/>
    <property type="match status" value="1"/>
</dbReference>
<dbReference type="EMBL" id="MAXA01000251">
    <property type="protein sequence ID" value="OHV21625.1"/>
    <property type="molecule type" value="Genomic_DNA"/>
</dbReference>
<name>A0A1S1PL65_9ACTN</name>
<sequence>MSPPATGHSPAPAVPPGARRPLDADTLRPLAARLGLALAVVDEIDSTNAELGRIARGLPGAVGLPAVARSPTVTDGAPDGLVLAAERQTAGRGRLDRSWESAAGAGLIVSVLVRPEIEPRWLGWLPMVVGTSLVRTLRGYAGVPAVLKWPNDVQVDGAKLAGILVELAPSPAVPPAAVIGFGLNVTARAAELPPRSTSLLLLGADPARLDRSALLGALLTDLVDALGRWEAAPERARGEYRDTCATLGRRVRVELPDGTSTHGTATDVDELGRLIVDGRAFSAADIVHLR</sequence>
<dbReference type="InterPro" id="IPR003142">
    <property type="entry name" value="BPL_C"/>
</dbReference>
<reference evidence="7" key="1">
    <citation type="submission" date="2016-07" db="EMBL/GenBank/DDBJ databases">
        <title>Frankia sp. NRRL B-16219 Genome sequencing.</title>
        <authorList>
            <person name="Ghodhbane-Gtari F."/>
            <person name="Swanson E."/>
            <person name="Gueddou A."/>
            <person name="Louati M."/>
            <person name="Nouioui I."/>
            <person name="Hezbri K."/>
            <person name="Abebe-Akele F."/>
            <person name="Simpson S."/>
            <person name="Morris K."/>
            <person name="Thomas K."/>
            <person name="Gtari M."/>
            <person name="Tisa L.S."/>
        </authorList>
    </citation>
    <scope>NUCLEOTIDE SEQUENCE [LARGE SCALE GENOMIC DNA]</scope>
    <source>
        <strain evidence="7">NRRL B-16219</strain>
    </source>
</reference>
<keyword evidence="1 6" id="KW-0436">Ligase</keyword>
<dbReference type="AlphaFoldDB" id="A0A1S1PL65"/>
<dbReference type="Pfam" id="PF03099">
    <property type="entry name" value="BPL_LplA_LipB"/>
    <property type="match status" value="1"/>
</dbReference>
<evidence type="ECO:0000259" key="5">
    <source>
        <dbReference type="PROSITE" id="PS51733"/>
    </source>
</evidence>
<keyword evidence="7" id="KW-1185">Reference proteome</keyword>
<dbReference type="InterPro" id="IPR004408">
    <property type="entry name" value="Biotin_CoA_COase_ligase"/>
</dbReference>
<dbReference type="Gene3D" id="2.30.30.100">
    <property type="match status" value="1"/>
</dbReference>
<dbReference type="GO" id="GO:0005737">
    <property type="term" value="C:cytoplasm"/>
    <property type="evidence" value="ECO:0007669"/>
    <property type="project" value="TreeGrafter"/>
</dbReference>
<evidence type="ECO:0000256" key="3">
    <source>
        <dbReference type="ARBA" id="ARBA00024227"/>
    </source>
</evidence>
<comment type="caution">
    <text evidence="6">The sequence shown here is derived from an EMBL/GenBank/DDBJ whole genome shotgun (WGS) entry which is preliminary data.</text>
</comment>
<evidence type="ECO:0000256" key="1">
    <source>
        <dbReference type="ARBA" id="ARBA00022598"/>
    </source>
</evidence>
<proteinExistence type="predicted"/>
<dbReference type="GO" id="GO:0004077">
    <property type="term" value="F:biotin--[biotin carboxyl-carrier protein] ligase activity"/>
    <property type="evidence" value="ECO:0007669"/>
    <property type="project" value="UniProtKB-EC"/>
</dbReference>
<dbReference type="SUPFAM" id="SSF55681">
    <property type="entry name" value="Class II aaRS and biotin synthetases"/>
    <property type="match status" value="1"/>
</dbReference>
<dbReference type="Pfam" id="PF02237">
    <property type="entry name" value="BPL_C"/>
    <property type="match status" value="1"/>
</dbReference>
<dbReference type="Proteomes" id="UP000179769">
    <property type="component" value="Unassembled WGS sequence"/>
</dbReference>
<dbReference type="PANTHER" id="PTHR12835:SF5">
    <property type="entry name" value="BIOTIN--PROTEIN LIGASE"/>
    <property type="match status" value="1"/>
</dbReference>
<protein>
    <recommendedName>
        <fullName evidence="3">biotin--[biotin carboxyl-carrier protein] ligase</fullName>
        <ecNumber evidence="3">6.3.4.15</ecNumber>
    </recommendedName>
</protein>
<dbReference type="PROSITE" id="PS51733">
    <property type="entry name" value="BPL_LPL_CATALYTIC"/>
    <property type="match status" value="1"/>
</dbReference>
<evidence type="ECO:0000313" key="7">
    <source>
        <dbReference type="Proteomes" id="UP000179769"/>
    </source>
</evidence>
<keyword evidence="2" id="KW-0092">Biotin</keyword>
<dbReference type="EC" id="6.3.4.15" evidence="3"/>